<proteinExistence type="predicted"/>
<organism evidence="1 2">
    <name type="scientific">Klebsiella michiganensis</name>
    <dbReference type="NCBI Taxonomy" id="1134687"/>
    <lineage>
        <taxon>Bacteria</taxon>
        <taxon>Pseudomonadati</taxon>
        <taxon>Pseudomonadota</taxon>
        <taxon>Gammaproteobacteria</taxon>
        <taxon>Enterobacterales</taxon>
        <taxon>Enterobacteriaceae</taxon>
        <taxon>Klebsiella/Raoultella group</taxon>
        <taxon>Klebsiella</taxon>
    </lineage>
</organism>
<evidence type="ECO:0000313" key="1">
    <source>
        <dbReference type="EMBL" id="QHS44679.1"/>
    </source>
</evidence>
<dbReference type="EMBL" id="CP048108">
    <property type="protein sequence ID" value="QHS44679.1"/>
    <property type="molecule type" value="Genomic_DNA"/>
</dbReference>
<gene>
    <name evidence="1" type="ORF">GW952_03165</name>
</gene>
<dbReference type="AlphaFoldDB" id="A0A6P1UTP9"/>
<sequence>MKKNINDKLCLGKPKVIDGSTLAMGLFSTRAGRLGQVLISVNTVAIYGGAVETPPELMGKLKELLTPEKITSFKWQEKNY</sequence>
<dbReference type="RefSeq" id="WP_162121228.1">
    <property type="nucleotide sequence ID" value="NZ_CP048108.1"/>
</dbReference>
<accession>A0A6P1UTP9</accession>
<name>A0A6P1UTP9_9ENTR</name>
<reference evidence="1 2" key="1">
    <citation type="submission" date="2020-01" db="EMBL/GenBank/DDBJ databases">
        <title>Bactrocera dorsalis gut bacteria genome.</title>
        <authorList>
            <person name="Zhang H."/>
            <person name="Cai Z."/>
        </authorList>
    </citation>
    <scope>NUCLEOTIDE SEQUENCE [LARGE SCALE GENOMIC DNA]</scope>
    <source>
        <strain evidence="1 2">BD177</strain>
    </source>
</reference>
<evidence type="ECO:0000313" key="2">
    <source>
        <dbReference type="Proteomes" id="UP000464389"/>
    </source>
</evidence>
<dbReference type="Proteomes" id="UP000464389">
    <property type="component" value="Chromosome"/>
</dbReference>
<protein>
    <submittedName>
        <fullName evidence="1">Uncharacterized protein</fullName>
    </submittedName>
</protein>